<evidence type="ECO:0000313" key="2">
    <source>
        <dbReference type="Proteomes" id="UP000266841"/>
    </source>
</evidence>
<accession>K0SUJ6</accession>
<evidence type="ECO:0000313" key="1">
    <source>
        <dbReference type="EMBL" id="EJK64656.1"/>
    </source>
</evidence>
<dbReference type="EMBL" id="AGNL01017026">
    <property type="protein sequence ID" value="EJK64656.1"/>
    <property type="molecule type" value="Genomic_DNA"/>
</dbReference>
<sequence>MWWQCRCTTASEISSLYSATLGFVTSWWREIEAHYDAATHVCNQAIDTHERGEVQLRSEFAEQPLAGTNNNYQVAIRQVPQRRDASDGNRSCNHCLALYFGDKMDNSPIYPTMGQPVRQLVPKTGQVGIEAGGECKFIPFENKGASN</sequence>
<gene>
    <name evidence="1" type="ORF">THAOC_14588</name>
</gene>
<organism evidence="1 2">
    <name type="scientific">Thalassiosira oceanica</name>
    <name type="common">Marine diatom</name>
    <dbReference type="NCBI Taxonomy" id="159749"/>
    <lineage>
        <taxon>Eukaryota</taxon>
        <taxon>Sar</taxon>
        <taxon>Stramenopiles</taxon>
        <taxon>Ochrophyta</taxon>
        <taxon>Bacillariophyta</taxon>
        <taxon>Coscinodiscophyceae</taxon>
        <taxon>Thalassiosirophycidae</taxon>
        <taxon>Thalassiosirales</taxon>
        <taxon>Thalassiosiraceae</taxon>
        <taxon>Thalassiosira</taxon>
    </lineage>
</organism>
<name>K0SUJ6_THAOC</name>
<proteinExistence type="predicted"/>
<dbReference type="AlphaFoldDB" id="K0SUJ6"/>
<dbReference type="Proteomes" id="UP000266841">
    <property type="component" value="Unassembled WGS sequence"/>
</dbReference>
<keyword evidence="2" id="KW-1185">Reference proteome</keyword>
<comment type="caution">
    <text evidence="1">The sequence shown here is derived from an EMBL/GenBank/DDBJ whole genome shotgun (WGS) entry which is preliminary data.</text>
</comment>
<reference evidence="1 2" key="1">
    <citation type="journal article" date="2012" name="Genome Biol.">
        <title>Genome and low-iron response of an oceanic diatom adapted to chronic iron limitation.</title>
        <authorList>
            <person name="Lommer M."/>
            <person name="Specht M."/>
            <person name="Roy A.S."/>
            <person name="Kraemer L."/>
            <person name="Andreson R."/>
            <person name="Gutowska M.A."/>
            <person name="Wolf J."/>
            <person name="Bergner S.V."/>
            <person name="Schilhabel M.B."/>
            <person name="Klostermeier U.C."/>
            <person name="Beiko R.G."/>
            <person name="Rosenstiel P."/>
            <person name="Hippler M."/>
            <person name="Laroche J."/>
        </authorList>
    </citation>
    <scope>NUCLEOTIDE SEQUENCE [LARGE SCALE GENOMIC DNA]</scope>
    <source>
        <strain evidence="1 2">CCMP1005</strain>
    </source>
</reference>
<protein>
    <submittedName>
        <fullName evidence="1">Uncharacterized protein</fullName>
    </submittedName>
</protein>